<dbReference type="AlphaFoldDB" id="A0A7J6VH12"/>
<evidence type="ECO:0000256" key="1">
    <source>
        <dbReference type="SAM" id="MobiDB-lite"/>
    </source>
</evidence>
<reference evidence="2 3" key="1">
    <citation type="submission" date="2020-06" db="EMBL/GenBank/DDBJ databases">
        <title>Transcriptomic and genomic resources for Thalictrum thalictroides and T. hernandezii: Facilitating candidate gene discovery in an emerging model plant lineage.</title>
        <authorList>
            <person name="Arias T."/>
            <person name="Riano-Pachon D.M."/>
            <person name="Di Stilio V.S."/>
        </authorList>
    </citation>
    <scope>NUCLEOTIDE SEQUENCE [LARGE SCALE GENOMIC DNA]</scope>
    <source>
        <strain evidence="3">cv. WT478/WT964</strain>
        <tissue evidence="2">Leaves</tissue>
    </source>
</reference>
<feature type="compositionally biased region" description="Basic and acidic residues" evidence="1">
    <location>
        <begin position="24"/>
        <end position="37"/>
    </location>
</feature>
<gene>
    <name evidence="2" type="ORF">FRX31_026017</name>
</gene>
<protein>
    <submittedName>
        <fullName evidence="2">Uncharacterized protein</fullName>
    </submittedName>
</protein>
<evidence type="ECO:0000313" key="2">
    <source>
        <dbReference type="EMBL" id="KAF5184396.1"/>
    </source>
</evidence>
<feature type="compositionally biased region" description="Polar residues" evidence="1">
    <location>
        <begin position="1"/>
        <end position="18"/>
    </location>
</feature>
<feature type="compositionally biased region" description="Basic and acidic residues" evidence="1">
    <location>
        <begin position="45"/>
        <end position="54"/>
    </location>
</feature>
<comment type="caution">
    <text evidence="2">The sequence shown here is derived from an EMBL/GenBank/DDBJ whole genome shotgun (WGS) entry which is preliminary data.</text>
</comment>
<dbReference type="EMBL" id="JABWDY010032166">
    <property type="protein sequence ID" value="KAF5184396.1"/>
    <property type="molecule type" value="Genomic_DNA"/>
</dbReference>
<name>A0A7J6VH12_THATH</name>
<feature type="compositionally biased region" description="Polar residues" evidence="1">
    <location>
        <begin position="58"/>
        <end position="72"/>
    </location>
</feature>
<keyword evidence="3" id="KW-1185">Reference proteome</keyword>
<accession>A0A7J6VH12</accession>
<sequence>MAATRSQTSRHPNNNGHPSQVLPLEKHQYRNDEEERNPSQNSTTCRRERSKVREASVAASSQPQSNKEVSQGNKEEIAIRAEEIYKKMIIFALRTNV</sequence>
<dbReference type="Proteomes" id="UP000554482">
    <property type="component" value="Unassembled WGS sequence"/>
</dbReference>
<organism evidence="2 3">
    <name type="scientific">Thalictrum thalictroides</name>
    <name type="common">Rue-anemone</name>
    <name type="synonym">Anemone thalictroides</name>
    <dbReference type="NCBI Taxonomy" id="46969"/>
    <lineage>
        <taxon>Eukaryota</taxon>
        <taxon>Viridiplantae</taxon>
        <taxon>Streptophyta</taxon>
        <taxon>Embryophyta</taxon>
        <taxon>Tracheophyta</taxon>
        <taxon>Spermatophyta</taxon>
        <taxon>Magnoliopsida</taxon>
        <taxon>Ranunculales</taxon>
        <taxon>Ranunculaceae</taxon>
        <taxon>Thalictroideae</taxon>
        <taxon>Thalictrum</taxon>
    </lineage>
</organism>
<proteinExistence type="predicted"/>
<evidence type="ECO:0000313" key="3">
    <source>
        <dbReference type="Proteomes" id="UP000554482"/>
    </source>
</evidence>
<feature type="region of interest" description="Disordered" evidence="1">
    <location>
        <begin position="1"/>
        <end position="74"/>
    </location>
</feature>